<reference evidence="2 3" key="1">
    <citation type="submission" date="2024-04" db="EMBL/GenBank/DDBJ databases">
        <authorList>
            <person name="Fracassetti M."/>
        </authorList>
    </citation>
    <scope>NUCLEOTIDE SEQUENCE [LARGE SCALE GENOMIC DNA]</scope>
</reference>
<gene>
    <name evidence="2" type="ORF">LTRI10_LOCUS21975</name>
</gene>
<proteinExistence type="predicted"/>
<dbReference type="SUPFAM" id="SSF57997">
    <property type="entry name" value="Tropomyosin"/>
    <property type="match status" value="1"/>
</dbReference>
<name>A0AAV2E3K4_9ROSI</name>
<dbReference type="AlphaFoldDB" id="A0AAV2E3K4"/>
<evidence type="ECO:0000313" key="3">
    <source>
        <dbReference type="Proteomes" id="UP001497516"/>
    </source>
</evidence>
<organism evidence="2 3">
    <name type="scientific">Linum trigynum</name>
    <dbReference type="NCBI Taxonomy" id="586398"/>
    <lineage>
        <taxon>Eukaryota</taxon>
        <taxon>Viridiplantae</taxon>
        <taxon>Streptophyta</taxon>
        <taxon>Embryophyta</taxon>
        <taxon>Tracheophyta</taxon>
        <taxon>Spermatophyta</taxon>
        <taxon>Magnoliopsida</taxon>
        <taxon>eudicotyledons</taxon>
        <taxon>Gunneridae</taxon>
        <taxon>Pentapetalae</taxon>
        <taxon>rosids</taxon>
        <taxon>fabids</taxon>
        <taxon>Malpighiales</taxon>
        <taxon>Linaceae</taxon>
        <taxon>Linum</taxon>
    </lineage>
</organism>
<feature type="compositionally biased region" description="Basic and acidic residues" evidence="1">
    <location>
        <begin position="7"/>
        <end position="21"/>
    </location>
</feature>
<evidence type="ECO:0000313" key="2">
    <source>
        <dbReference type="EMBL" id="CAL1380538.1"/>
    </source>
</evidence>
<dbReference type="EMBL" id="OZ034817">
    <property type="protein sequence ID" value="CAL1380538.1"/>
    <property type="molecule type" value="Genomic_DNA"/>
</dbReference>
<dbReference type="Proteomes" id="UP001497516">
    <property type="component" value="Chromosome 4"/>
</dbReference>
<feature type="region of interest" description="Disordered" evidence="1">
    <location>
        <begin position="1"/>
        <end position="21"/>
    </location>
</feature>
<protein>
    <submittedName>
        <fullName evidence="2">Uncharacterized protein</fullName>
    </submittedName>
</protein>
<accession>A0AAV2E3K4</accession>
<keyword evidence="3" id="KW-1185">Reference proteome</keyword>
<evidence type="ECO:0000256" key="1">
    <source>
        <dbReference type="SAM" id="MobiDB-lite"/>
    </source>
</evidence>
<sequence length="174" mass="20376">MKMHLNGRGDKERNLETTNETLKRKVESLENTRSQQRITINEQHEANVALGERVNQLEEMGQRLELAVNRYYQEIERLQQKVNQLIEKKEELQAEGHGWQNMAQAAENNYLNETAKVNCLKGLVTDATRRAHGLSVQIEEVRQQVSQSENPDHNLQTSLEKIQQELMYYSQFHF</sequence>